<evidence type="ECO:0000259" key="2">
    <source>
        <dbReference type="PROSITE" id="PS50042"/>
    </source>
</evidence>
<dbReference type="Gene3D" id="2.60.120.10">
    <property type="entry name" value="Jelly Rolls"/>
    <property type="match status" value="1"/>
</dbReference>
<dbReference type="InterPro" id="IPR014710">
    <property type="entry name" value="RmlC-like_jellyroll"/>
</dbReference>
<feature type="compositionally biased region" description="Basic and acidic residues" evidence="1">
    <location>
        <begin position="280"/>
        <end position="290"/>
    </location>
</feature>
<dbReference type="AlphaFoldDB" id="A0A0S1RUM1"/>
<feature type="compositionally biased region" description="Basic residues" evidence="1">
    <location>
        <begin position="328"/>
        <end position="337"/>
    </location>
</feature>
<protein>
    <submittedName>
        <fullName evidence="3">Salt overly sensitive 1</fullName>
    </submittedName>
</protein>
<name>A0A0S1RUM1_9POAL</name>
<dbReference type="SMR" id="A0A0S1RUM1"/>
<organism evidence="3">
    <name type="scientific">Saccharum hybrid cultivar ROC20</name>
    <dbReference type="NCBI Taxonomy" id="672246"/>
    <lineage>
        <taxon>Eukaryota</taxon>
        <taxon>Viridiplantae</taxon>
        <taxon>Streptophyta</taxon>
        <taxon>Embryophyta</taxon>
        <taxon>Tracheophyta</taxon>
        <taxon>Spermatophyta</taxon>
        <taxon>Magnoliopsida</taxon>
        <taxon>Liliopsida</taxon>
        <taxon>Poales</taxon>
        <taxon>Poaceae</taxon>
        <taxon>PACMAD clade</taxon>
        <taxon>Panicoideae</taxon>
        <taxon>Andropogonodae</taxon>
        <taxon>Andropogoneae</taxon>
        <taxon>Saccharinae</taxon>
        <taxon>Saccharum</taxon>
        <taxon>Saccharum officinarum species complex</taxon>
    </lineage>
</organism>
<dbReference type="FunFam" id="2.60.120.10:FF:000090">
    <property type="entry name" value="Sodium/hydrogen exchanger 7"/>
    <property type="match status" value="1"/>
</dbReference>
<feature type="region of interest" description="Disordered" evidence="1">
    <location>
        <begin position="381"/>
        <end position="423"/>
    </location>
</feature>
<proteinExistence type="evidence at transcript level"/>
<feature type="domain" description="Cyclic nucleotide-binding" evidence="2">
    <location>
        <begin position="36"/>
        <end position="138"/>
    </location>
</feature>
<accession>A0A0S1RUM1</accession>
<dbReference type="InterPro" id="IPR000595">
    <property type="entry name" value="cNMP-bd_dom"/>
</dbReference>
<gene>
    <name evidence="3" type="primary">SOS1</name>
</gene>
<feature type="region of interest" description="Disordered" evidence="1">
    <location>
        <begin position="322"/>
        <end position="368"/>
    </location>
</feature>
<dbReference type="SUPFAM" id="SSF51206">
    <property type="entry name" value="cAMP-binding domain-like"/>
    <property type="match status" value="1"/>
</dbReference>
<evidence type="ECO:0000313" key="3">
    <source>
        <dbReference type="EMBL" id="ALL98440.1"/>
    </source>
</evidence>
<dbReference type="InterPro" id="IPR018490">
    <property type="entry name" value="cNMP-bd_dom_sf"/>
</dbReference>
<dbReference type="EMBL" id="KT003285">
    <property type="protein sequence ID" value="ALL98440.1"/>
    <property type="molecule type" value="mRNA"/>
</dbReference>
<evidence type="ECO:0000256" key="1">
    <source>
        <dbReference type="SAM" id="MobiDB-lite"/>
    </source>
</evidence>
<reference evidence="3" key="1">
    <citation type="submission" date="2015-05" db="EMBL/GenBank/DDBJ databases">
        <authorList>
            <person name="Wang D.B."/>
            <person name="Wang M."/>
        </authorList>
    </citation>
    <scope>NUCLEOTIDE SEQUENCE</scope>
</reference>
<feature type="compositionally biased region" description="Polar residues" evidence="1">
    <location>
        <begin position="338"/>
        <end position="350"/>
    </location>
</feature>
<sequence length="423" mass="47601">MVQLDDALQTDLKKFQRNPPIVKMPRISDLLNTHPLVGALPAAARDPLLRNTKETVRGQGTALYREGSRPTGIWLVSIGVVKWTSQRLSRRHCLDPILSHGSTLGLYEVLIGKPYICDMTTDSVAHCFFIETEKIEELRHSDPSIEVFLWQESALVLARLLLPRIFEKMGMREMRVLIAERSTMNIYIKGEDTEVEQNCIGILLEGFLKTENLTLITPPAVLLPWNADLSLFGLESSDYCHTARRYQVEARARIIFFEEAEVHGSASRLLLPQGQGGGHEPARSTSKEHSGLLSWPESFRRSHGGLSCRALQLSMYGSMVSLSSGQQGHRRQRRHRVQATTTNQKHSSSYPRMPSKERPLLSVQSEGSNMRRVAALPLRDAAATAQRRRKAMHLQEEDNSSDDSTGEQVIVRVDSPSMLSFRQ</sequence>
<dbReference type="PROSITE" id="PS50042">
    <property type="entry name" value="CNMP_BINDING_3"/>
    <property type="match status" value="1"/>
</dbReference>
<feature type="region of interest" description="Disordered" evidence="1">
    <location>
        <begin position="271"/>
        <end position="291"/>
    </location>
</feature>